<dbReference type="PATRIC" id="fig|1218492.5.peg.1375"/>
<dbReference type="RefSeq" id="WP_046317360.1">
    <property type="nucleotide sequence ID" value="NZ_JAMBJK010000019.1"/>
</dbReference>
<dbReference type="STRING" id="1218492.JG30_13240"/>
<accession>A0A0F4LQR3</accession>
<gene>
    <name evidence="2" type="ORF">JG30_13240</name>
</gene>
<dbReference type="EMBL" id="JXJQ01000010">
    <property type="protein sequence ID" value="KJY60639.1"/>
    <property type="molecule type" value="Genomic_DNA"/>
</dbReference>
<evidence type="ECO:0000313" key="2">
    <source>
        <dbReference type="EMBL" id="KJY60639.1"/>
    </source>
</evidence>
<feature type="region of interest" description="Disordered" evidence="1">
    <location>
        <begin position="99"/>
        <end position="122"/>
    </location>
</feature>
<name>A0A0F4LQR3_9LACO</name>
<dbReference type="AlphaFoldDB" id="A0A0F4LQR3"/>
<dbReference type="OrthoDB" id="2326573at2"/>
<sequence length="122" mass="14551">MTAANYQPRDTKDALRHLQTLVNQYYRAPLTADLLAYNQKQITYLQENVIPYAQQVEHNLQRQQEAQLMMQELQRWQVLRLQGHNVAGKMRHFRFQAATVTKYRTPKPKRQSLPHYHTGPRH</sequence>
<reference evidence="2 3" key="1">
    <citation type="submission" date="2015-01" db="EMBL/GenBank/DDBJ databases">
        <title>Comparative genomics of the lactic acid bacteria isolated from the honey bee gut.</title>
        <authorList>
            <person name="Ellegaard K.M."/>
            <person name="Tamarit D."/>
            <person name="Javelind E."/>
            <person name="Olofsson T."/>
            <person name="Andersson S.G."/>
            <person name="Vasquez A."/>
        </authorList>
    </citation>
    <scope>NUCLEOTIDE SEQUENCE [LARGE SCALE GENOMIC DNA]</scope>
    <source>
        <strain evidence="2 3">Bin4</strain>
    </source>
</reference>
<dbReference type="Proteomes" id="UP000033558">
    <property type="component" value="Unassembled WGS sequence"/>
</dbReference>
<feature type="compositionally biased region" description="Basic residues" evidence="1">
    <location>
        <begin position="104"/>
        <end position="122"/>
    </location>
</feature>
<evidence type="ECO:0000313" key="3">
    <source>
        <dbReference type="Proteomes" id="UP000033558"/>
    </source>
</evidence>
<protein>
    <submittedName>
        <fullName evidence="2">Uncharacterized protein</fullName>
    </submittedName>
</protein>
<organism evidence="2 3">
    <name type="scientific">Bombilactobacillus mellifer</name>
    <dbReference type="NCBI Taxonomy" id="1218492"/>
    <lineage>
        <taxon>Bacteria</taxon>
        <taxon>Bacillati</taxon>
        <taxon>Bacillota</taxon>
        <taxon>Bacilli</taxon>
        <taxon>Lactobacillales</taxon>
        <taxon>Lactobacillaceae</taxon>
        <taxon>Bombilactobacillus</taxon>
    </lineage>
</organism>
<dbReference type="HOGENOM" id="CLU_165425_0_0_9"/>
<keyword evidence="3" id="KW-1185">Reference proteome</keyword>
<proteinExistence type="predicted"/>
<evidence type="ECO:0000256" key="1">
    <source>
        <dbReference type="SAM" id="MobiDB-lite"/>
    </source>
</evidence>
<comment type="caution">
    <text evidence="2">The sequence shown here is derived from an EMBL/GenBank/DDBJ whole genome shotgun (WGS) entry which is preliminary data.</text>
</comment>